<dbReference type="PATRIC" id="fig|1217675.3.peg.3135"/>
<dbReference type="HOGENOM" id="CLU_544728_0_0_6"/>
<reference evidence="1 2" key="1">
    <citation type="submission" date="2013-02" db="EMBL/GenBank/DDBJ databases">
        <title>The Genome Sequence of Acinetobacter schindleri NIPH 900.</title>
        <authorList>
            <consortium name="The Broad Institute Genome Sequencing Platform"/>
            <consortium name="The Broad Institute Genome Sequencing Center for Infectious Disease"/>
            <person name="Cerqueira G."/>
            <person name="Feldgarden M."/>
            <person name="Courvalin P."/>
            <person name="Perichon B."/>
            <person name="Grillot-Courvalin C."/>
            <person name="Clermont D."/>
            <person name="Rocha E."/>
            <person name="Yoon E.-J."/>
            <person name="Nemec A."/>
            <person name="Walker B."/>
            <person name="Young S.K."/>
            <person name="Zeng Q."/>
            <person name="Gargeya S."/>
            <person name="Fitzgerald M."/>
            <person name="Haas B."/>
            <person name="Abouelleil A."/>
            <person name="Alvarado L."/>
            <person name="Arachchi H.M."/>
            <person name="Berlin A.M."/>
            <person name="Chapman S.B."/>
            <person name="Dewar J."/>
            <person name="Goldberg J."/>
            <person name="Griggs A."/>
            <person name="Gujja S."/>
            <person name="Hansen M."/>
            <person name="Howarth C."/>
            <person name="Imamovic A."/>
            <person name="Larimer J."/>
            <person name="McCowan C."/>
            <person name="Murphy C."/>
            <person name="Neiman D."/>
            <person name="Pearson M."/>
            <person name="Priest M."/>
            <person name="Roberts A."/>
            <person name="Saif S."/>
            <person name="Shea T."/>
            <person name="Sisk P."/>
            <person name="Sykes S."/>
            <person name="Wortman J."/>
            <person name="Nusbaum C."/>
            <person name="Birren B."/>
        </authorList>
    </citation>
    <scope>NUCLEOTIDE SEQUENCE [LARGE SCALE GENOMIC DNA]</scope>
    <source>
        <strain evidence="1 2">NIPH 900</strain>
    </source>
</reference>
<proteinExistence type="predicted"/>
<dbReference type="AlphaFoldDB" id="N8XWF5"/>
<evidence type="ECO:0000313" key="2">
    <source>
        <dbReference type="Proteomes" id="UP000018438"/>
    </source>
</evidence>
<dbReference type="RefSeq" id="WP_004811093.1">
    <property type="nucleotide sequence ID" value="NZ_KB849445.1"/>
</dbReference>
<dbReference type="EMBL" id="APPI01000025">
    <property type="protein sequence ID" value="ENV11743.1"/>
    <property type="molecule type" value="Genomic_DNA"/>
</dbReference>
<comment type="caution">
    <text evidence="1">The sequence shown here is derived from an EMBL/GenBank/DDBJ whole genome shotgun (WGS) entry which is preliminary data.</text>
</comment>
<organism evidence="1 2">
    <name type="scientific">Acinetobacter schindleri NIPH 900</name>
    <dbReference type="NCBI Taxonomy" id="1217675"/>
    <lineage>
        <taxon>Bacteria</taxon>
        <taxon>Pseudomonadati</taxon>
        <taxon>Pseudomonadota</taxon>
        <taxon>Gammaproteobacteria</taxon>
        <taxon>Moraxellales</taxon>
        <taxon>Moraxellaceae</taxon>
        <taxon>Acinetobacter</taxon>
    </lineage>
</organism>
<accession>N8XWF5</accession>
<gene>
    <name evidence="1" type="ORF">F965_03235</name>
</gene>
<name>N8XWF5_9GAMM</name>
<sequence length="504" mass="59442">MNEIEKDQIVGLSEQESDDILGPISLDKNNQMIEDLAEAILNRIFEDDRLDVLKHLRKPENDSRKRKYHGNSENFTDRRYITLEDWIPDNNKKLQSAVKANTWPKEYLQIITTLYEELLVENKNFPMKPDIVRGGKEFLDSIISGNNDLTVLLRMEVFMLALLFLPTPAFVYYGTTGVKVQKETPDELKKRMSLLGLEFLFLLDQKEFIKNLDCEFLTRNIKLLVDFFIELERDSSLYKTSFTLRQDVGLGALCELNDFIIKLKNFAEEGIHRRSPHPRLHHRVRDGDLESSLQIIRPSRIEMTKQWGKSSKKLSEAVSYFADYKSHSILLYRSQIKLVSQSERLSAVQFKDFFSYFNKKAKKPNGLQGYLDYLYFWKEDFETKDIVLDLVWVIDAAKLMQKTENELVYKLRNIPKELKDFLQKALDEKPDFFELQNIYLEFTPIPILQNRSDGLKPEFLIERGDKSKWEIFQKRILPYFVFLEILDPSYSDEIKNRFRRGQSS</sequence>
<evidence type="ECO:0000313" key="1">
    <source>
        <dbReference type="EMBL" id="ENV11743.1"/>
    </source>
</evidence>
<keyword evidence="2" id="KW-1185">Reference proteome</keyword>
<protein>
    <submittedName>
        <fullName evidence="1">Uncharacterized protein</fullName>
    </submittedName>
</protein>
<dbReference type="Proteomes" id="UP000018438">
    <property type="component" value="Unassembled WGS sequence"/>
</dbReference>